<feature type="compositionally biased region" description="Basic and acidic residues" evidence="8">
    <location>
        <begin position="141"/>
        <end position="154"/>
    </location>
</feature>
<keyword evidence="6 7" id="KW-0040">ANK repeat</keyword>
<dbReference type="PANTHER" id="PTHR24161">
    <property type="entry name" value="ANK_REP_REGION DOMAIN-CONTAINING PROTEIN-RELATED"/>
    <property type="match status" value="1"/>
</dbReference>
<dbReference type="PANTHER" id="PTHR24161:SF16">
    <property type="entry name" value="PALMITOYLTRANSFERASE ZDHHC13"/>
    <property type="match status" value="1"/>
</dbReference>
<feature type="compositionally biased region" description="Basic and acidic residues" evidence="8">
    <location>
        <begin position="11"/>
        <end position="30"/>
    </location>
</feature>
<dbReference type="GO" id="GO:0000139">
    <property type="term" value="C:Golgi membrane"/>
    <property type="evidence" value="ECO:0007669"/>
    <property type="project" value="UniProtKB-SubCell"/>
</dbReference>
<keyword evidence="9" id="KW-0812">Transmembrane</keyword>
<keyword evidence="4" id="KW-0677">Repeat</keyword>
<gene>
    <name evidence="10" type="ORF">LTLLF_196735</name>
</gene>
<feature type="compositionally biased region" description="Acidic residues" evidence="8">
    <location>
        <begin position="102"/>
        <end position="111"/>
    </location>
</feature>
<dbReference type="Proteomes" id="UP000710432">
    <property type="component" value="Unassembled WGS sequence"/>
</dbReference>
<feature type="region of interest" description="Disordered" evidence="8">
    <location>
        <begin position="230"/>
        <end position="276"/>
    </location>
</feature>
<dbReference type="InterPro" id="IPR036770">
    <property type="entry name" value="Ankyrin_rpt-contain_sf"/>
</dbReference>
<evidence type="ECO:0000256" key="1">
    <source>
        <dbReference type="ARBA" id="ARBA00004439"/>
    </source>
</evidence>
<dbReference type="Pfam" id="PF12796">
    <property type="entry name" value="Ank_2"/>
    <property type="match status" value="1"/>
</dbReference>
<feature type="transmembrane region" description="Helical" evidence="9">
    <location>
        <begin position="517"/>
        <end position="535"/>
    </location>
</feature>
<dbReference type="PROSITE" id="PS50088">
    <property type="entry name" value="ANK_REPEAT"/>
    <property type="match status" value="2"/>
</dbReference>
<keyword evidence="9" id="KW-1133">Transmembrane helix</keyword>
<sequence>MSGVQSKAARLQKEHKEKFLADTEREMASSEDLKYNHVSAAMMKKFNALMEMQDMMFVEMRESLKNDLKEMLVKHTPPEVKSLQESAQQEGNESASEKVEEGSSETDEDTENLSVKSEEKSQLSRKQDKKQPDSSRGVKPSPERMGEARHHEDDGMLTAVQKQRELQWAKLAIEEISRPHRFASIATEERLERRKVFNQEDNMLESGGIIVHSEGGDWLGVADWQRGDARSYGGGARSGSEREAARRAGGQSRSRHSAEEPLRGGRRASGVMEGPGLGSQVSAAWPGGDGGGYPSGGQVRWLREGGGARCCLSSAVAAKRGRPRLPLPFGCRASRTGPWVDWEREGFRNHSHGSHLPGFGRHNICAHENQELAKAKEILPLIEDSSNCDIVKATQYGIFERCKELVEAGYDVRQPDRENVSLLHWAAINNRLELVKFYISKGAVIDQLGGDLNSTPLHWAIRPEPTGFLLKFNPSLSVVDKTHQNTALHWAVASGNVSAVDKLLEAGSSLDIQNAKLFLLLILSVVTLWAVGYILDFNSDSWLLKGCLLVALFFLTSLFPSLGFTQNLADFFQCGCFGLVKPCMIDWTSQYTMVFHPAKEKVLRSV</sequence>
<evidence type="ECO:0000256" key="3">
    <source>
        <dbReference type="ARBA" id="ARBA00010104"/>
    </source>
</evidence>
<dbReference type="Gene3D" id="1.25.40.20">
    <property type="entry name" value="Ankyrin repeat-containing domain"/>
    <property type="match status" value="1"/>
</dbReference>
<comment type="similarity">
    <text evidence="3">Belongs to the DHHC palmitoyltransferase family. AKR/ZDHHC17 subfamily.</text>
</comment>
<evidence type="ECO:0000256" key="6">
    <source>
        <dbReference type="ARBA" id="ARBA00023043"/>
    </source>
</evidence>
<dbReference type="InterPro" id="IPR002110">
    <property type="entry name" value="Ankyrin_rpt"/>
</dbReference>
<evidence type="ECO:0000256" key="5">
    <source>
        <dbReference type="ARBA" id="ARBA00023034"/>
    </source>
</evidence>
<dbReference type="SMART" id="SM00248">
    <property type="entry name" value="ANK"/>
    <property type="match status" value="3"/>
</dbReference>
<dbReference type="EMBL" id="JAATJU010026621">
    <property type="protein sequence ID" value="KAH0501404.1"/>
    <property type="molecule type" value="Genomic_DNA"/>
</dbReference>
<evidence type="ECO:0000256" key="2">
    <source>
        <dbReference type="ARBA" id="ARBA00004653"/>
    </source>
</evidence>
<evidence type="ECO:0000313" key="10">
    <source>
        <dbReference type="EMBL" id="KAH0501404.1"/>
    </source>
</evidence>
<evidence type="ECO:0000256" key="4">
    <source>
        <dbReference type="ARBA" id="ARBA00022737"/>
    </source>
</evidence>
<evidence type="ECO:0000256" key="7">
    <source>
        <dbReference type="PROSITE-ProRule" id="PRU00023"/>
    </source>
</evidence>
<dbReference type="AlphaFoldDB" id="A0A8J6FXY8"/>
<name>A0A8J6FXY8_MICOH</name>
<keyword evidence="5" id="KW-0333">Golgi apparatus</keyword>
<feature type="transmembrane region" description="Helical" evidence="9">
    <location>
        <begin position="542"/>
        <end position="562"/>
    </location>
</feature>
<comment type="subcellular location">
    <subcellularLocation>
        <location evidence="1">Cytoplasmic vesicle membrane</location>
        <topology evidence="1">Multi-pass membrane protein</topology>
    </subcellularLocation>
    <subcellularLocation>
        <location evidence="2">Golgi apparatus membrane</location>
        <topology evidence="2">Multi-pass membrane protein</topology>
    </subcellularLocation>
</comment>
<reference evidence="10" key="1">
    <citation type="submission" date="2020-03" db="EMBL/GenBank/DDBJ databases">
        <title>Studies in the Genomics of Life Span.</title>
        <authorList>
            <person name="Glass D."/>
        </authorList>
    </citation>
    <scope>NUCLEOTIDE SEQUENCE</scope>
    <source>
        <strain evidence="10">LTLLF</strain>
        <tissue evidence="10">Muscle</tissue>
    </source>
</reference>
<feature type="compositionally biased region" description="Polar residues" evidence="8">
    <location>
        <begin position="83"/>
        <end position="94"/>
    </location>
</feature>
<keyword evidence="9" id="KW-0472">Membrane</keyword>
<dbReference type="PROSITE" id="PS50297">
    <property type="entry name" value="ANK_REP_REGION"/>
    <property type="match status" value="1"/>
</dbReference>
<comment type="caution">
    <text evidence="10">The sequence shown here is derived from an EMBL/GenBank/DDBJ whole genome shotgun (WGS) entry which is preliminary data.</text>
</comment>
<dbReference type="Pfam" id="PF00023">
    <property type="entry name" value="Ank"/>
    <property type="match status" value="1"/>
</dbReference>
<proteinExistence type="inferred from homology"/>
<accession>A0A8J6FXY8</accession>
<evidence type="ECO:0000256" key="8">
    <source>
        <dbReference type="SAM" id="MobiDB-lite"/>
    </source>
</evidence>
<feature type="region of interest" description="Disordered" evidence="8">
    <location>
        <begin position="69"/>
        <end position="155"/>
    </location>
</feature>
<evidence type="ECO:0000313" key="11">
    <source>
        <dbReference type="Proteomes" id="UP000710432"/>
    </source>
</evidence>
<feature type="compositionally biased region" description="Basic and acidic residues" evidence="8">
    <location>
        <begin position="116"/>
        <end position="133"/>
    </location>
</feature>
<dbReference type="SUPFAM" id="SSF48403">
    <property type="entry name" value="Ankyrin repeat"/>
    <property type="match status" value="1"/>
</dbReference>
<dbReference type="GO" id="GO:0030659">
    <property type="term" value="C:cytoplasmic vesicle membrane"/>
    <property type="evidence" value="ECO:0007669"/>
    <property type="project" value="UniProtKB-SubCell"/>
</dbReference>
<feature type="repeat" description="ANK" evidence="7">
    <location>
        <begin position="418"/>
        <end position="450"/>
    </location>
</feature>
<protein>
    <submittedName>
        <fullName evidence="10">Palmitoyltransferase ZDHHC13</fullName>
    </submittedName>
</protein>
<feature type="repeat" description="ANK" evidence="7">
    <location>
        <begin position="483"/>
        <end position="515"/>
    </location>
</feature>
<feature type="region of interest" description="Disordered" evidence="8">
    <location>
        <begin position="1"/>
        <end position="30"/>
    </location>
</feature>
<evidence type="ECO:0000256" key="9">
    <source>
        <dbReference type="SAM" id="Phobius"/>
    </source>
</evidence>
<feature type="compositionally biased region" description="Basic and acidic residues" evidence="8">
    <location>
        <begin position="69"/>
        <end position="78"/>
    </location>
</feature>
<organism evidence="10 11">
    <name type="scientific">Microtus ochrogaster</name>
    <name type="common">Prairie vole</name>
    <dbReference type="NCBI Taxonomy" id="79684"/>
    <lineage>
        <taxon>Eukaryota</taxon>
        <taxon>Metazoa</taxon>
        <taxon>Chordata</taxon>
        <taxon>Craniata</taxon>
        <taxon>Vertebrata</taxon>
        <taxon>Euteleostomi</taxon>
        <taxon>Mammalia</taxon>
        <taxon>Eutheria</taxon>
        <taxon>Euarchontoglires</taxon>
        <taxon>Glires</taxon>
        <taxon>Rodentia</taxon>
        <taxon>Myomorpha</taxon>
        <taxon>Muroidea</taxon>
        <taxon>Cricetidae</taxon>
        <taxon>Arvicolinae</taxon>
        <taxon>Microtus</taxon>
    </lineage>
</organism>